<reference evidence="8" key="1">
    <citation type="journal article" date="2019" name="Int. J. Syst. Evol. Microbiol.">
        <title>The Global Catalogue of Microorganisms (GCM) 10K type strain sequencing project: providing services to taxonomists for standard genome sequencing and annotation.</title>
        <authorList>
            <consortium name="The Broad Institute Genomics Platform"/>
            <consortium name="The Broad Institute Genome Sequencing Center for Infectious Disease"/>
            <person name="Wu L."/>
            <person name="Ma J."/>
        </authorList>
    </citation>
    <scope>NUCLEOTIDE SEQUENCE [LARGE SCALE GENOMIC DNA]</scope>
    <source>
        <strain evidence="8">CCUG 61696</strain>
    </source>
</reference>
<dbReference type="InterPro" id="IPR027417">
    <property type="entry name" value="P-loop_NTPase"/>
</dbReference>
<protein>
    <submittedName>
        <fullName evidence="7">ABC transporter ATP-binding protein</fullName>
    </submittedName>
</protein>
<dbReference type="PROSITE" id="PS50893">
    <property type="entry name" value="ABC_TRANSPORTER_2"/>
    <property type="match status" value="1"/>
</dbReference>
<dbReference type="InterPro" id="IPR003439">
    <property type="entry name" value="ABC_transporter-like_ATP-bd"/>
</dbReference>
<evidence type="ECO:0000256" key="3">
    <source>
        <dbReference type="ARBA" id="ARBA00022741"/>
    </source>
</evidence>
<dbReference type="PANTHER" id="PTHR43820">
    <property type="entry name" value="HIGH-AFFINITY BRANCHED-CHAIN AMINO ACID TRANSPORT ATP-BINDING PROTEIN LIVF"/>
    <property type="match status" value="1"/>
</dbReference>
<organism evidence="7 8">
    <name type="scientific">Methylopila musalis</name>
    <dbReference type="NCBI Taxonomy" id="1134781"/>
    <lineage>
        <taxon>Bacteria</taxon>
        <taxon>Pseudomonadati</taxon>
        <taxon>Pseudomonadota</taxon>
        <taxon>Alphaproteobacteria</taxon>
        <taxon>Hyphomicrobiales</taxon>
        <taxon>Methylopilaceae</taxon>
        <taxon>Methylopila</taxon>
    </lineage>
</organism>
<evidence type="ECO:0000259" key="6">
    <source>
        <dbReference type="PROSITE" id="PS50893"/>
    </source>
</evidence>
<evidence type="ECO:0000256" key="2">
    <source>
        <dbReference type="ARBA" id="ARBA00022448"/>
    </source>
</evidence>
<evidence type="ECO:0000256" key="4">
    <source>
        <dbReference type="ARBA" id="ARBA00022840"/>
    </source>
</evidence>
<keyword evidence="5" id="KW-0029">Amino-acid transport</keyword>
<dbReference type="InterPro" id="IPR052156">
    <property type="entry name" value="BCAA_Transport_ATP-bd_LivF"/>
</dbReference>
<dbReference type="Proteomes" id="UP001597171">
    <property type="component" value="Unassembled WGS sequence"/>
</dbReference>
<dbReference type="InterPro" id="IPR017871">
    <property type="entry name" value="ABC_transporter-like_CS"/>
</dbReference>
<feature type="domain" description="ABC transporter" evidence="6">
    <location>
        <begin position="8"/>
        <end position="246"/>
    </location>
</feature>
<gene>
    <name evidence="7" type="ORF">ACFQ4O_04435</name>
</gene>
<dbReference type="PANTHER" id="PTHR43820:SF8">
    <property type="entry name" value="ABC TRANSPORTER SUBSTRATE-BINDING PROTEIN"/>
    <property type="match status" value="1"/>
</dbReference>
<dbReference type="EMBL" id="JBHTMX010000018">
    <property type="protein sequence ID" value="MFD1331238.1"/>
    <property type="molecule type" value="Genomic_DNA"/>
</dbReference>
<evidence type="ECO:0000256" key="1">
    <source>
        <dbReference type="ARBA" id="ARBA00005417"/>
    </source>
</evidence>
<keyword evidence="4 7" id="KW-0067">ATP-binding</keyword>
<keyword evidence="8" id="KW-1185">Reference proteome</keyword>
<sequence>MASGEPLLSLDRLEVVYPGDLLALRDVSLDVAEGDVTVLLGANGAGKSTTLKAISGLLAAEGGAVRRGAIRFRGQDLRRLSAAERVRRGVVHVLEGRRLFRQLTVEENLRMGAFARSDARAVRDDLETAFTLFPRLRERRAQKAGYLSGGEQQMAAIARGLMARPTLMLVDEPTMGLAPGVAREVFAALREINAARGVTVLICEQNAALALSAARTVAVLETGAVTLFRPAAGLSLEGDVQRAYFG</sequence>
<comment type="similarity">
    <text evidence="1">Belongs to the ABC transporter superfamily.</text>
</comment>
<dbReference type="Pfam" id="PF00005">
    <property type="entry name" value="ABC_tran"/>
    <property type="match status" value="1"/>
</dbReference>
<dbReference type="CDD" id="cd03224">
    <property type="entry name" value="ABC_TM1139_LivF_branched"/>
    <property type="match status" value="1"/>
</dbReference>
<dbReference type="Gene3D" id="3.40.50.300">
    <property type="entry name" value="P-loop containing nucleotide triphosphate hydrolases"/>
    <property type="match status" value="1"/>
</dbReference>
<evidence type="ECO:0000313" key="7">
    <source>
        <dbReference type="EMBL" id="MFD1331238.1"/>
    </source>
</evidence>
<keyword evidence="2" id="KW-0813">Transport</keyword>
<dbReference type="GO" id="GO:0005524">
    <property type="term" value="F:ATP binding"/>
    <property type="evidence" value="ECO:0007669"/>
    <property type="project" value="UniProtKB-KW"/>
</dbReference>
<keyword evidence="3" id="KW-0547">Nucleotide-binding</keyword>
<accession>A0ABW3Z4Z3</accession>
<dbReference type="InterPro" id="IPR003593">
    <property type="entry name" value="AAA+_ATPase"/>
</dbReference>
<name>A0ABW3Z4Z3_9HYPH</name>
<proteinExistence type="inferred from homology"/>
<dbReference type="RefSeq" id="WP_378774441.1">
    <property type="nucleotide sequence ID" value="NZ_JBHTMX010000018.1"/>
</dbReference>
<evidence type="ECO:0000256" key="5">
    <source>
        <dbReference type="ARBA" id="ARBA00022970"/>
    </source>
</evidence>
<dbReference type="PROSITE" id="PS00211">
    <property type="entry name" value="ABC_TRANSPORTER_1"/>
    <property type="match status" value="1"/>
</dbReference>
<dbReference type="SUPFAM" id="SSF52540">
    <property type="entry name" value="P-loop containing nucleoside triphosphate hydrolases"/>
    <property type="match status" value="1"/>
</dbReference>
<dbReference type="SMART" id="SM00382">
    <property type="entry name" value="AAA"/>
    <property type="match status" value="1"/>
</dbReference>
<comment type="caution">
    <text evidence="7">The sequence shown here is derived from an EMBL/GenBank/DDBJ whole genome shotgun (WGS) entry which is preliminary data.</text>
</comment>
<evidence type="ECO:0000313" key="8">
    <source>
        <dbReference type="Proteomes" id="UP001597171"/>
    </source>
</evidence>